<reference evidence="1 2" key="2">
    <citation type="journal article" date="2022" name="Mol. Ecol. Resour.">
        <title>The genomes of chicory, endive, great burdock and yacon provide insights into Asteraceae paleo-polyploidization history and plant inulin production.</title>
        <authorList>
            <person name="Fan W."/>
            <person name="Wang S."/>
            <person name="Wang H."/>
            <person name="Wang A."/>
            <person name="Jiang F."/>
            <person name="Liu H."/>
            <person name="Zhao H."/>
            <person name="Xu D."/>
            <person name="Zhang Y."/>
        </authorList>
    </citation>
    <scope>NUCLEOTIDE SEQUENCE [LARGE SCALE GENOMIC DNA]</scope>
    <source>
        <strain evidence="2">cv. Yunnan</strain>
        <tissue evidence="1">Leaves</tissue>
    </source>
</reference>
<reference evidence="2" key="1">
    <citation type="journal article" date="2022" name="Mol. Ecol. Resour.">
        <title>The genomes of chicory, endive, great burdock and yacon provide insights into Asteraceae palaeo-polyploidization history and plant inulin production.</title>
        <authorList>
            <person name="Fan W."/>
            <person name="Wang S."/>
            <person name="Wang H."/>
            <person name="Wang A."/>
            <person name="Jiang F."/>
            <person name="Liu H."/>
            <person name="Zhao H."/>
            <person name="Xu D."/>
            <person name="Zhang Y."/>
        </authorList>
    </citation>
    <scope>NUCLEOTIDE SEQUENCE [LARGE SCALE GENOMIC DNA]</scope>
    <source>
        <strain evidence="2">cv. Yunnan</strain>
    </source>
</reference>
<gene>
    <name evidence="1" type="ORF">L1987_58252</name>
</gene>
<name>A0ACB9DER8_9ASTR</name>
<proteinExistence type="predicted"/>
<keyword evidence="2" id="KW-1185">Reference proteome</keyword>
<organism evidence="1 2">
    <name type="scientific">Smallanthus sonchifolius</name>
    <dbReference type="NCBI Taxonomy" id="185202"/>
    <lineage>
        <taxon>Eukaryota</taxon>
        <taxon>Viridiplantae</taxon>
        <taxon>Streptophyta</taxon>
        <taxon>Embryophyta</taxon>
        <taxon>Tracheophyta</taxon>
        <taxon>Spermatophyta</taxon>
        <taxon>Magnoliopsida</taxon>
        <taxon>eudicotyledons</taxon>
        <taxon>Gunneridae</taxon>
        <taxon>Pentapetalae</taxon>
        <taxon>asterids</taxon>
        <taxon>campanulids</taxon>
        <taxon>Asterales</taxon>
        <taxon>Asteraceae</taxon>
        <taxon>Asteroideae</taxon>
        <taxon>Heliantheae alliance</taxon>
        <taxon>Millerieae</taxon>
        <taxon>Smallanthus</taxon>
    </lineage>
</organism>
<accession>A0ACB9DER8</accession>
<protein>
    <submittedName>
        <fullName evidence="1">Uncharacterized protein</fullName>
    </submittedName>
</protein>
<comment type="caution">
    <text evidence="1">The sequence shown here is derived from an EMBL/GenBank/DDBJ whole genome shotgun (WGS) entry which is preliminary data.</text>
</comment>
<evidence type="ECO:0000313" key="2">
    <source>
        <dbReference type="Proteomes" id="UP001056120"/>
    </source>
</evidence>
<evidence type="ECO:0000313" key="1">
    <source>
        <dbReference type="EMBL" id="KAI3745148.1"/>
    </source>
</evidence>
<dbReference type="EMBL" id="CM042036">
    <property type="protein sequence ID" value="KAI3745148.1"/>
    <property type="molecule type" value="Genomic_DNA"/>
</dbReference>
<sequence>MLILDAKWCSYSIKLEKDNFSVCKFVDTCVMDYSAAASWQVEGTEALATSARQSAAYMSQFRWIFIDYIHGYGFCLDACFLHFIFDIYMLV</sequence>
<dbReference type="Proteomes" id="UP001056120">
    <property type="component" value="Linkage Group LG19"/>
</dbReference>